<evidence type="ECO:0000313" key="2">
    <source>
        <dbReference type="Proteomes" id="UP000240509"/>
    </source>
</evidence>
<name>A0A2T4U764_9BACI</name>
<dbReference type="EMBL" id="PZJJ01000009">
    <property type="protein sequence ID" value="PTL39248.1"/>
    <property type="molecule type" value="Genomic_DNA"/>
</dbReference>
<comment type="caution">
    <text evidence="1">The sequence shown here is derived from an EMBL/GenBank/DDBJ whole genome shotgun (WGS) entry which is preliminary data.</text>
</comment>
<keyword evidence="2" id="KW-1185">Reference proteome</keyword>
<evidence type="ECO:0000313" key="1">
    <source>
        <dbReference type="EMBL" id="PTL39248.1"/>
    </source>
</evidence>
<accession>A0A2T4U764</accession>
<gene>
    <name evidence="1" type="ORF">C6Y45_07465</name>
</gene>
<reference evidence="1 2" key="1">
    <citation type="submission" date="2018-03" db="EMBL/GenBank/DDBJ databases">
        <title>Alkalicoccus saliphilus sp. nov., isolated from a mineral pool.</title>
        <authorList>
            <person name="Zhao B."/>
        </authorList>
    </citation>
    <scope>NUCLEOTIDE SEQUENCE [LARGE SCALE GENOMIC DNA]</scope>
    <source>
        <strain evidence="1 2">6AG</strain>
    </source>
</reference>
<proteinExistence type="predicted"/>
<protein>
    <submittedName>
        <fullName evidence="1">Uncharacterized protein</fullName>
    </submittedName>
</protein>
<sequence length="9" mass="1116">MSCQDRTEF</sequence>
<dbReference type="Proteomes" id="UP000240509">
    <property type="component" value="Unassembled WGS sequence"/>
</dbReference>
<organism evidence="1 2">
    <name type="scientific">Alkalicoccus saliphilus</name>
    <dbReference type="NCBI Taxonomy" id="200989"/>
    <lineage>
        <taxon>Bacteria</taxon>
        <taxon>Bacillati</taxon>
        <taxon>Bacillota</taxon>
        <taxon>Bacilli</taxon>
        <taxon>Bacillales</taxon>
        <taxon>Bacillaceae</taxon>
        <taxon>Alkalicoccus</taxon>
    </lineage>
</organism>